<keyword evidence="3" id="KW-1185">Reference proteome</keyword>
<reference evidence="2 3" key="1">
    <citation type="submission" date="2021-07" db="EMBL/GenBank/DDBJ databases">
        <title>Genome data of Colletotrichum spaethianum.</title>
        <authorList>
            <person name="Utami Y.D."/>
            <person name="Hiruma K."/>
        </authorList>
    </citation>
    <scope>NUCLEOTIDE SEQUENCE [LARGE SCALE GENOMIC DNA]</scope>
    <source>
        <strain evidence="2 3">MAFF 242679</strain>
    </source>
</reference>
<comment type="caution">
    <text evidence="2">The sequence shown here is derived from an EMBL/GenBank/DDBJ whole genome shotgun (WGS) entry which is preliminary data.</text>
</comment>
<name>A0AA37LWB9_9PEZI</name>
<dbReference type="AlphaFoldDB" id="A0AA37LWB9"/>
<evidence type="ECO:0000313" key="3">
    <source>
        <dbReference type="Proteomes" id="UP001055172"/>
    </source>
</evidence>
<dbReference type="Proteomes" id="UP001055172">
    <property type="component" value="Unassembled WGS sequence"/>
</dbReference>
<accession>A0AA37LWB9</accession>
<feature type="region of interest" description="Disordered" evidence="1">
    <location>
        <begin position="330"/>
        <end position="366"/>
    </location>
</feature>
<evidence type="ECO:0000256" key="1">
    <source>
        <dbReference type="SAM" id="MobiDB-lite"/>
    </source>
</evidence>
<protein>
    <submittedName>
        <fullName evidence="2">Uncharacterized protein</fullName>
    </submittedName>
</protein>
<evidence type="ECO:0000313" key="2">
    <source>
        <dbReference type="EMBL" id="GJC86383.1"/>
    </source>
</evidence>
<organism evidence="2 3">
    <name type="scientific">Colletotrichum liriopes</name>
    <dbReference type="NCBI Taxonomy" id="708192"/>
    <lineage>
        <taxon>Eukaryota</taxon>
        <taxon>Fungi</taxon>
        <taxon>Dikarya</taxon>
        <taxon>Ascomycota</taxon>
        <taxon>Pezizomycotina</taxon>
        <taxon>Sordariomycetes</taxon>
        <taxon>Hypocreomycetidae</taxon>
        <taxon>Glomerellales</taxon>
        <taxon>Glomerellaceae</taxon>
        <taxon>Colletotrichum</taxon>
        <taxon>Colletotrichum spaethianum species complex</taxon>
    </lineage>
</organism>
<feature type="compositionally biased region" description="Polar residues" evidence="1">
    <location>
        <begin position="332"/>
        <end position="342"/>
    </location>
</feature>
<proteinExistence type="predicted"/>
<gene>
    <name evidence="2" type="ORF">ColLi_09221</name>
</gene>
<sequence length="366" mass="41746">MSENQSAASIASDIAVAVNSGFLDEEGMRLAEELERRAEESQGNDPTLAIASQMLQHLARKGKECQTLADKCRAEHEKARKRKARQKKYKEQLRVFRKPVKRMETQPKASDSGSQNAESIYKIVKSRENLVVTEIQKELEDHLKNTKGLRDPAGKAEEMTKWRVMQNHNAAGTLKLVEEEIQQVQKWKLGQSTQPPNTPYLDRVQFLCQGVGIKRAFLLRVMQLYADRNNAAHNSPPDLTDPGNMSVKRNTAGEVVKLEIDWVKIRNMVEMQSHRNTRLQTSGQWTSKQFNFAQEIVDQWWALHSISCPPEEDICLTRYATWRISDQKKRMNNANNTGSKATAQEPPPAEYPSSYKQGKWDDILGN</sequence>
<dbReference type="EMBL" id="BPPX01000021">
    <property type="protein sequence ID" value="GJC86383.1"/>
    <property type="molecule type" value="Genomic_DNA"/>
</dbReference>